<evidence type="ECO:0000256" key="1">
    <source>
        <dbReference type="SAM" id="Phobius"/>
    </source>
</evidence>
<name>A0A239ME86_EKHLU</name>
<feature type="transmembrane region" description="Helical" evidence="1">
    <location>
        <begin position="31"/>
        <end position="49"/>
    </location>
</feature>
<dbReference type="EMBL" id="FZPD01000009">
    <property type="protein sequence ID" value="SNT40414.1"/>
    <property type="molecule type" value="Genomic_DNA"/>
</dbReference>
<keyword evidence="1" id="KW-1133">Transmembrane helix</keyword>
<protein>
    <submittedName>
        <fullName evidence="2">Uncharacterized protein</fullName>
    </submittedName>
</protein>
<feature type="transmembrane region" description="Helical" evidence="1">
    <location>
        <begin position="129"/>
        <end position="152"/>
    </location>
</feature>
<evidence type="ECO:0000313" key="3">
    <source>
        <dbReference type="Proteomes" id="UP000198393"/>
    </source>
</evidence>
<sequence length="153" mass="16697">MNRLLPYLERVFLATLAVAFILQLTGSELPILMSLSLAGLGITFFLSAYRPLDIEPEEGEELGDFNELLALTIIPKILWIGTSVATIGILLSTLELGNDGYVTLLYVGLITISIATMIQLGLKVTGTKYINATFPVFFRAIPTLLIVAYILFG</sequence>
<dbReference type="OrthoDB" id="9875804at2"/>
<keyword evidence="3" id="KW-1185">Reference proteome</keyword>
<reference evidence="2 3" key="1">
    <citation type="submission" date="2017-06" db="EMBL/GenBank/DDBJ databases">
        <authorList>
            <person name="Kim H.J."/>
            <person name="Triplett B.A."/>
        </authorList>
    </citation>
    <scope>NUCLEOTIDE SEQUENCE [LARGE SCALE GENOMIC DNA]</scope>
    <source>
        <strain evidence="2 3">DSM 19307</strain>
    </source>
</reference>
<organism evidence="2 3">
    <name type="scientific">Ekhidna lutea</name>
    <dbReference type="NCBI Taxonomy" id="447679"/>
    <lineage>
        <taxon>Bacteria</taxon>
        <taxon>Pseudomonadati</taxon>
        <taxon>Bacteroidota</taxon>
        <taxon>Cytophagia</taxon>
        <taxon>Cytophagales</taxon>
        <taxon>Reichenbachiellaceae</taxon>
        <taxon>Ekhidna</taxon>
    </lineage>
</organism>
<dbReference type="AlphaFoldDB" id="A0A239ME86"/>
<proteinExistence type="predicted"/>
<dbReference type="Proteomes" id="UP000198393">
    <property type="component" value="Unassembled WGS sequence"/>
</dbReference>
<accession>A0A239ME86</accession>
<feature type="transmembrane region" description="Helical" evidence="1">
    <location>
        <begin position="7"/>
        <end position="25"/>
    </location>
</feature>
<evidence type="ECO:0000313" key="2">
    <source>
        <dbReference type="EMBL" id="SNT40414.1"/>
    </source>
</evidence>
<feature type="transmembrane region" description="Helical" evidence="1">
    <location>
        <begin position="69"/>
        <end position="91"/>
    </location>
</feature>
<feature type="transmembrane region" description="Helical" evidence="1">
    <location>
        <begin position="103"/>
        <end position="122"/>
    </location>
</feature>
<dbReference type="RefSeq" id="WP_089358464.1">
    <property type="nucleotide sequence ID" value="NZ_FZPD01000009.1"/>
</dbReference>
<gene>
    <name evidence="2" type="ORF">SAMN05421640_3804</name>
</gene>
<keyword evidence="1" id="KW-0472">Membrane</keyword>
<keyword evidence="1" id="KW-0812">Transmembrane</keyword>